<dbReference type="AlphaFoldDB" id="A0A224YFD0"/>
<feature type="compositionally biased region" description="Low complexity" evidence="1">
    <location>
        <begin position="51"/>
        <end position="62"/>
    </location>
</feature>
<accession>A0A224YFD0</accession>
<organism evidence="2">
    <name type="scientific">Rhipicephalus zambeziensis</name>
    <dbReference type="NCBI Taxonomy" id="60191"/>
    <lineage>
        <taxon>Eukaryota</taxon>
        <taxon>Metazoa</taxon>
        <taxon>Ecdysozoa</taxon>
        <taxon>Arthropoda</taxon>
        <taxon>Chelicerata</taxon>
        <taxon>Arachnida</taxon>
        <taxon>Acari</taxon>
        <taxon>Parasitiformes</taxon>
        <taxon>Ixodida</taxon>
        <taxon>Ixodoidea</taxon>
        <taxon>Ixodidae</taxon>
        <taxon>Rhipicephalinae</taxon>
        <taxon>Rhipicephalus</taxon>
        <taxon>Rhipicephalus</taxon>
    </lineage>
</organism>
<protein>
    <submittedName>
        <fullName evidence="2">Uncharacterized protein</fullName>
    </submittedName>
</protein>
<evidence type="ECO:0000313" key="2">
    <source>
        <dbReference type="EMBL" id="MAA13161.1"/>
    </source>
</evidence>
<feature type="compositionally biased region" description="Polar residues" evidence="1">
    <location>
        <begin position="41"/>
        <end position="50"/>
    </location>
</feature>
<name>A0A224YFD0_9ACAR</name>
<feature type="region of interest" description="Disordered" evidence="1">
    <location>
        <begin position="41"/>
        <end position="62"/>
    </location>
</feature>
<proteinExistence type="predicted"/>
<reference evidence="2" key="1">
    <citation type="journal article" date="2017" name="Parasit. Vectors">
        <title>Sialotranscriptomics of Rhipicephalus zambeziensis reveals intricate expression profiles of secretory proteins and suggests tight temporal transcriptional regulation during blood-feeding.</title>
        <authorList>
            <person name="de Castro M.H."/>
            <person name="de Klerk D."/>
            <person name="Pienaar R."/>
            <person name="Rees D.J.G."/>
            <person name="Mans B.J."/>
        </authorList>
    </citation>
    <scope>NUCLEOTIDE SEQUENCE</scope>
    <source>
        <tissue evidence="2">Salivary glands</tissue>
    </source>
</reference>
<dbReference type="EMBL" id="GFPF01002015">
    <property type="protein sequence ID" value="MAA13161.1"/>
    <property type="molecule type" value="Transcribed_RNA"/>
</dbReference>
<sequence>MHALLSTTLPWRQTSHCSMRTTTVGKHRAIHAKTVQSCHRSRCHMTSTSRAGSNAMHSSAHSSVSESRLATVHHRHYRTESSLCRPALSSLRMASWAEAVRSAASADRRSSAVFSSAARASRRMFLPMDSST</sequence>
<evidence type="ECO:0000256" key="1">
    <source>
        <dbReference type="SAM" id="MobiDB-lite"/>
    </source>
</evidence>